<dbReference type="Proteomes" id="UP001595872">
    <property type="component" value="Unassembled WGS sequence"/>
</dbReference>
<reference evidence="2" key="1">
    <citation type="journal article" date="2019" name="Int. J. Syst. Evol. Microbiol.">
        <title>The Global Catalogue of Microorganisms (GCM) 10K type strain sequencing project: providing services to taxonomists for standard genome sequencing and annotation.</title>
        <authorList>
            <consortium name="The Broad Institute Genomics Platform"/>
            <consortium name="The Broad Institute Genome Sequencing Center for Infectious Disease"/>
            <person name="Wu L."/>
            <person name="Ma J."/>
        </authorList>
    </citation>
    <scope>NUCLEOTIDE SEQUENCE [LARGE SCALE GENOMIC DNA]</scope>
    <source>
        <strain evidence="2">KLKA75</strain>
    </source>
</reference>
<comment type="caution">
    <text evidence="1">The sequence shown here is derived from an EMBL/GenBank/DDBJ whole genome shotgun (WGS) entry which is preliminary data.</text>
</comment>
<evidence type="ECO:0000313" key="2">
    <source>
        <dbReference type="Proteomes" id="UP001595872"/>
    </source>
</evidence>
<dbReference type="PROSITE" id="PS51257">
    <property type="entry name" value="PROKAR_LIPOPROTEIN"/>
    <property type="match status" value="1"/>
</dbReference>
<dbReference type="RefSeq" id="WP_378259472.1">
    <property type="nucleotide sequence ID" value="NZ_JBHSIT010000008.1"/>
</dbReference>
<sequence>MTAPARGRLRRRLGVMFVASIAVAGLSGCGVMQRISEGAYRNAVADGASADLRAQGVRLEGRPACQTPPTGAFAEVRITCTARTTGGEPVAITGTVSDADTSNPRERYQVTVGGRVLIDRDCLGTGCRHT</sequence>
<dbReference type="EMBL" id="JBHSIT010000008">
    <property type="protein sequence ID" value="MFC4910816.1"/>
    <property type="molecule type" value="Genomic_DNA"/>
</dbReference>
<organism evidence="1 2">
    <name type="scientific">Actinomadura gamaensis</name>
    <dbReference type="NCBI Taxonomy" id="1763541"/>
    <lineage>
        <taxon>Bacteria</taxon>
        <taxon>Bacillati</taxon>
        <taxon>Actinomycetota</taxon>
        <taxon>Actinomycetes</taxon>
        <taxon>Streptosporangiales</taxon>
        <taxon>Thermomonosporaceae</taxon>
        <taxon>Actinomadura</taxon>
    </lineage>
</organism>
<evidence type="ECO:0008006" key="3">
    <source>
        <dbReference type="Google" id="ProtNLM"/>
    </source>
</evidence>
<protein>
    <recommendedName>
        <fullName evidence="3">DUF4333 domain-containing protein</fullName>
    </recommendedName>
</protein>
<keyword evidence="2" id="KW-1185">Reference proteome</keyword>
<accession>A0ABV9U336</accession>
<name>A0ABV9U336_9ACTN</name>
<proteinExistence type="predicted"/>
<gene>
    <name evidence="1" type="ORF">ACFPCY_26120</name>
</gene>
<evidence type="ECO:0000313" key="1">
    <source>
        <dbReference type="EMBL" id="MFC4910816.1"/>
    </source>
</evidence>